<dbReference type="EC" id="2.7.11.1" evidence="1"/>
<evidence type="ECO:0000256" key="4">
    <source>
        <dbReference type="ARBA" id="ARBA00022741"/>
    </source>
</evidence>
<accession>A0A7J0GKY7</accession>
<evidence type="ECO:0000256" key="6">
    <source>
        <dbReference type="ARBA" id="ARBA00022840"/>
    </source>
</evidence>
<sequence length="265" mass="29770">MIKISFWWDIVKGRLRDGTWVAIKVLAIELESMRGEREFVSELAALANIKHENLVELKGCCVNGGERFLVYDYMENNSLSHTLLGGEQNRVKFGWARRRDVLLGVARGLAYLHEEAEPRIIHRDIKASNILLDHDFTPKVADFGLSKLFRENTSHISTRVAGTMANTLVELVDPVLNGDFPEEEAVRFLKVGLLCVQDISRKRPQMSEAVKMLTDEIAITNQEISQPCVADPMDVKIGGHQHSTLSFFSRGSTSVSTMSPNSSYH</sequence>
<protein>
    <recommendedName>
        <fullName evidence="1">non-specific serine/threonine protein kinase</fullName>
        <ecNumber evidence="1">2.7.11.1</ecNumber>
    </recommendedName>
</protein>
<dbReference type="PROSITE" id="PS50011">
    <property type="entry name" value="PROTEIN_KINASE_DOM"/>
    <property type="match status" value="1"/>
</dbReference>
<comment type="catalytic activity">
    <reaction evidence="7">
        <text>L-threonyl-[protein] + ATP = O-phospho-L-threonyl-[protein] + ADP + H(+)</text>
        <dbReference type="Rhea" id="RHEA:46608"/>
        <dbReference type="Rhea" id="RHEA-COMP:11060"/>
        <dbReference type="Rhea" id="RHEA-COMP:11605"/>
        <dbReference type="ChEBI" id="CHEBI:15378"/>
        <dbReference type="ChEBI" id="CHEBI:30013"/>
        <dbReference type="ChEBI" id="CHEBI:30616"/>
        <dbReference type="ChEBI" id="CHEBI:61977"/>
        <dbReference type="ChEBI" id="CHEBI:456216"/>
        <dbReference type="EC" id="2.7.11.1"/>
    </reaction>
</comment>
<keyword evidence="5 10" id="KW-0418">Kinase</keyword>
<dbReference type="InterPro" id="IPR052059">
    <property type="entry name" value="CR_Ser/Thr_kinase"/>
</dbReference>
<dbReference type="InterPro" id="IPR011009">
    <property type="entry name" value="Kinase-like_dom_sf"/>
</dbReference>
<keyword evidence="2" id="KW-0723">Serine/threonine-protein kinase</keyword>
<comment type="catalytic activity">
    <reaction evidence="8">
        <text>L-seryl-[protein] + ATP = O-phospho-L-seryl-[protein] + ADP + H(+)</text>
        <dbReference type="Rhea" id="RHEA:17989"/>
        <dbReference type="Rhea" id="RHEA-COMP:9863"/>
        <dbReference type="Rhea" id="RHEA-COMP:11604"/>
        <dbReference type="ChEBI" id="CHEBI:15378"/>
        <dbReference type="ChEBI" id="CHEBI:29999"/>
        <dbReference type="ChEBI" id="CHEBI:30616"/>
        <dbReference type="ChEBI" id="CHEBI:83421"/>
        <dbReference type="ChEBI" id="CHEBI:456216"/>
        <dbReference type="EC" id="2.7.11.1"/>
    </reaction>
</comment>
<dbReference type="AlphaFoldDB" id="A0A7J0GKY7"/>
<evidence type="ECO:0000256" key="1">
    <source>
        <dbReference type="ARBA" id="ARBA00012513"/>
    </source>
</evidence>
<dbReference type="Gene3D" id="3.30.200.20">
    <property type="entry name" value="Phosphorylase Kinase, domain 1"/>
    <property type="match status" value="1"/>
</dbReference>
<name>A0A7J0GKY7_9ERIC</name>
<reference evidence="10 11" key="1">
    <citation type="submission" date="2019-07" db="EMBL/GenBank/DDBJ databases">
        <title>De Novo Assembly of kiwifruit Actinidia rufa.</title>
        <authorList>
            <person name="Sugita-Konishi S."/>
            <person name="Sato K."/>
            <person name="Mori E."/>
            <person name="Abe Y."/>
            <person name="Kisaki G."/>
            <person name="Hamano K."/>
            <person name="Suezawa K."/>
            <person name="Otani M."/>
            <person name="Fukuda T."/>
            <person name="Manabe T."/>
            <person name="Gomi K."/>
            <person name="Tabuchi M."/>
            <person name="Akimitsu K."/>
            <person name="Kataoka I."/>
        </authorList>
    </citation>
    <scope>NUCLEOTIDE SEQUENCE [LARGE SCALE GENOMIC DNA]</scope>
    <source>
        <strain evidence="11">cv. Fuchu</strain>
    </source>
</reference>
<evidence type="ECO:0000256" key="8">
    <source>
        <dbReference type="ARBA" id="ARBA00048679"/>
    </source>
</evidence>
<evidence type="ECO:0000313" key="10">
    <source>
        <dbReference type="EMBL" id="GFZ11408.1"/>
    </source>
</evidence>
<keyword evidence="10" id="KW-0675">Receptor</keyword>
<dbReference type="Proteomes" id="UP000585474">
    <property type="component" value="Unassembled WGS sequence"/>
</dbReference>
<proteinExistence type="predicted"/>
<dbReference type="SMART" id="SM00220">
    <property type="entry name" value="S_TKc"/>
    <property type="match status" value="1"/>
</dbReference>
<dbReference type="FunFam" id="1.10.510.10:FF:001023">
    <property type="entry name" value="Os07g0541700 protein"/>
    <property type="match status" value="1"/>
</dbReference>
<keyword evidence="3" id="KW-0808">Transferase</keyword>
<dbReference type="GO" id="GO:0004674">
    <property type="term" value="F:protein serine/threonine kinase activity"/>
    <property type="evidence" value="ECO:0007669"/>
    <property type="project" value="UniProtKB-KW"/>
</dbReference>
<evidence type="ECO:0000256" key="5">
    <source>
        <dbReference type="ARBA" id="ARBA00022777"/>
    </source>
</evidence>
<dbReference type="InterPro" id="IPR008271">
    <property type="entry name" value="Ser/Thr_kinase_AS"/>
</dbReference>
<keyword evidence="6" id="KW-0067">ATP-binding</keyword>
<evidence type="ECO:0000256" key="7">
    <source>
        <dbReference type="ARBA" id="ARBA00047899"/>
    </source>
</evidence>
<dbReference type="EMBL" id="BJWL01000022">
    <property type="protein sequence ID" value="GFZ11408.1"/>
    <property type="molecule type" value="Genomic_DNA"/>
</dbReference>
<dbReference type="InterPro" id="IPR000719">
    <property type="entry name" value="Prot_kinase_dom"/>
</dbReference>
<feature type="domain" description="Protein kinase" evidence="9">
    <location>
        <begin position="1"/>
        <end position="265"/>
    </location>
</feature>
<dbReference type="Gene3D" id="1.10.510.10">
    <property type="entry name" value="Transferase(Phosphotransferase) domain 1"/>
    <property type="match status" value="2"/>
</dbReference>
<evidence type="ECO:0000313" key="11">
    <source>
        <dbReference type="Proteomes" id="UP000585474"/>
    </source>
</evidence>
<dbReference type="PANTHER" id="PTHR47973">
    <property type="entry name" value="CYSTEINE-RICH RECEPTOR-LIKE PROTEIN KINASE 3"/>
    <property type="match status" value="1"/>
</dbReference>
<keyword evidence="11" id="KW-1185">Reference proteome</keyword>
<dbReference type="OrthoDB" id="4062651at2759"/>
<keyword evidence="4" id="KW-0547">Nucleotide-binding</keyword>
<evidence type="ECO:0000259" key="9">
    <source>
        <dbReference type="PROSITE" id="PS50011"/>
    </source>
</evidence>
<dbReference type="Pfam" id="PF00069">
    <property type="entry name" value="Pkinase"/>
    <property type="match status" value="1"/>
</dbReference>
<organism evidence="10 11">
    <name type="scientific">Actinidia rufa</name>
    <dbReference type="NCBI Taxonomy" id="165716"/>
    <lineage>
        <taxon>Eukaryota</taxon>
        <taxon>Viridiplantae</taxon>
        <taxon>Streptophyta</taxon>
        <taxon>Embryophyta</taxon>
        <taxon>Tracheophyta</taxon>
        <taxon>Spermatophyta</taxon>
        <taxon>Magnoliopsida</taxon>
        <taxon>eudicotyledons</taxon>
        <taxon>Gunneridae</taxon>
        <taxon>Pentapetalae</taxon>
        <taxon>asterids</taxon>
        <taxon>Ericales</taxon>
        <taxon>Actinidiaceae</taxon>
        <taxon>Actinidia</taxon>
    </lineage>
</organism>
<dbReference type="SUPFAM" id="SSF56112">
    <property type="entry name" value="Protein kinase-like (PK-like)"/>
    <property type="match status" value="1"/>
</dbReference>
<evidence type="ECO:0000256" key="2">
    <source>
        <dbReference type="ARBA" id="ARBA00022527"/>
    </source>
</evidence>
<dbReference type="PROSITE" id="PS00108">
    <property type="entry name" value="PROTEIN_KINASE_ST"/>
    <property type="match status" value="1"/>
</dbReference>
<evidence type="ECO:0000256" key="3">
    <source>
        <dbReference type="ARBA" id="ARBA00022679"/>
    </source>
</evidence>
<dbReference type="GO" id="GO:0005524">
    <property type="term" value="F:ATP binding"/>
    <property type="evidence" value="ECO:0007669"/>
    <property type="project" value="UniProtKB-KW"/>
</dbReference>
<gene>
    <name evidence="10" type="ORF">Acr_22g0008060</name>
</gene>
<comment type="caution">
    <text evidence="10">The sequence shown here is derived from an EMBL/GenBank/DDBJ whole genome shotgun (WGS) entry which is preliminary data.</text>
</comment>